<name>A0A7V0I9U2_DESA2</name>
<sequence length="374" mass="42547">TFLWAITKTNVRTFKIPLGREKLYKLVSNIYQPITLNVTPSVSELNKAYRNILAPAMRYFGNKTHIIIAPHDRLYFLPFETFVVETGTPTYVVDRWFVSYYPSGSILVLNRKYQEKRPSPKKPLFAVGDPVFSPNDPRYPEEKKMIQLAMADEKRGVLYRRVWMGELFSAVSEKPKETVIFPRLENTGKEVRAIGSLWGVSEETGDIKVGINATEKEVKRTDHTKYKYEHYATHGVLRGDVRGLKEPALVFSLPNPEDPPSDEGFLTMSEIFRIRTNADMVVLSACKTALGEEVPGEGLVGLTRAFMYAGTPSVVASLWSVADESTAKLMIAFHRYLKQGKDKAQALTLAKRALRRQGYYNPFYWAPFILMGER</sequence>
<dbReference type="AlphaFoldDB" id="A0A7V0I9U2"/>
<dbReference type="PANTHER" id="PTHR10098:SF108">
    <property type="entry name" value="TETRATRICOPEPTIDE REPEAT PROTEIN 28"/>
    <property type="match status" value="1"/>
</dbReference>
<dbReference type="Proteomes" id="UP000885706">
    <property type="component" value="Unassembled WGS sequence"/>
</dbReference>
<gene>
    <name evidence="2" type="ORF">ENF30_01075</name>
</gene>
<feature type="domain" description="CHAT" evidence="1">
    <location>
        <begin position="45"/>
        <end position="373"/>
    </location>
</feature>
<evidence type="ECO:0000313" key="2">
    <source>
        <dbReference type="EMBL" id="HDD35369.1"/>
    </source>
</evidence>
<protein>
    <submittedName>
        <fullName evidence="2">CHAT domain-containing protein</fullName>
    </submittedName>
</protein>
<proteinExistence type="predicted"/>
<evidence type="ECO:0000259" key="1">
    <source>
        <dbReference type="Pfam" id="PF12770"/>
    </source>
</evidence>
<dbReference type="PANTHER" id="PTHR10098">
    <property type="entry name" value="RAPSYN-RELATED"/>
    <property type="match status" value="1"/>
</dbReference>
<dbReference type="Pfam" id="PF12770">
    <property type="entry name" value="CHAT"/>
    <property type="match status" value="1"/>
</dbReference>
<organism evidence="2">
    <name type="scientific">Desulfofervidus auxilii</name>
    <dbReference type="NCBI Taxonomy" id="1621989"/>
    <lineage>
        <taxon>Bacteria</taxon>
        <taxon>Pseudomonadati</taxon>
        <taxon>Thermodesulfobacteriota</taxon>
        <taxon>Candidatus Desulfofervidia</taxon>
        <taxon>Candidatus Desulfofervidales</taxon>
        <taxon>Candidatus Desulfofervidaceae</taxon>
        <taxon>Candidatus Desulfofervidus</taxon>
    </lineage>
</organism>
<accession>A0A7V0I9U2</accession>
<feature type="non-terminal residue" evidence="2">
    <location>
        <position position="1"/>
    </location>
</feature>
<dbReference type="InterPro" id="IPR024983">
    <property type="entry name" value="CHAT_dom"/>
</dbReference>
<reference evidence="2" key="1">
    <citation type="journal article" date="2020" name="mSystems">
        <title>Genome- and Community-Level Interaction Insights into Carbon Utilization and Element Cycling Functions of Hydrothermarchaeota in Hydrothermal Sediment.</title>
        <authorList>
            <person name="Zhou Z."/>
            <person name="Liu Y."/>
            <person name="Xu W."/>
            <person name="Pan J."/>
            <person name="Luo Z.H."/>
            <person name="Li M."/>
        </authorList>
    </citation>
    <scope>NUCLEOTIDE SEQUENCE [LARGE SCALE GENOMIC DNA]</scope>
    <source>
        <strain evidence="2">HyVt-113</strain>
    </source>
</reference>
<comment type="caution">
    <text evidence="2">The sequence shown here is derived from an EMBL/GenBank/DDBJ whole genome shotgun (WGS) entry which is preliminary data.</text>
</comment>
<dbReference type="EMBL" id="DQWQ01000051">
    <property type="protein sequence ID" value="HDD35369.1"/>
    <property type="molecule type" value="Genomic_DNA"/>
</dbReference>